<organism evidence="3 4">
    <name type="scientific">Poriferisphaera corsica</name>
    <dbReference type="NCBI Taxonomy" id="2528020"/>
    <lineage>
        <taxon>Bacteria</taxon>
        <taxon>Pseudomonadati</taxon>
        <taxon>Planctomycetota</taxon>
        <taxon>Phycisphaerae</taxon>
        <taxon>Phycisphaerales</taxon>
        <taxon>Phycisphaeraceae</taxon>
        <taxon>Poriferisphaera</taxon>
    </lineage>
</organism>
<evidence type="ECO:0000256" key="1">
    <source>
        <dbReference type="ARBA" id="ARBA00022481"/>
    </source>
</evidence>
<evidence type="ECO:0008006" key="5">
    <source>
        <dbReference type="Google" id="ProtNLM"/>
    </source>
</evidence>
<dbReference type="PROSITE" id="PS00409">
    <property type="entry name" value="PROKAR_NTER_METHYL"/>
    <property type="match status" value="1"/>
</dbReference>
<dbReference type="InterPro" id="IPR027558">
    <property type="entry name" value="Pre_pil_HX9DG_C"/>
</dbReference>
<dbReference type="AlphaFoldDB" id="A0A517YSK3"/>
<evidence type="ECO:0000256" key="2">
    <source>
        <dbReference type="SAM" id="Phobius"/>
    </source>
</evidence>
<name>A0A517YSK3_9BACT</name>
<keyword evidence="2" id="KW-0812">Transmembrane</keyword>
<accession>A0A517YSK3</accession>
<protein>
    <recommendedName>
        <fullName evidence="5">Prepilin-type N-terminal cleavage/methylation domain-containing protein</fullName>
    </recommendedName>
</protein>
<dbReference type="Gene3D" id="3.30.700.10">
    <property type="entry name" value="Glycoprotein, Type 4 Pilin"/>
    <property type="match status" value="1"/>
</dbReference>
<dbReference type="InterPro" id="IPR012902">
    <property type="entry name" value="N_methyl_site"/>
</dbReference>
<gene>
    <name evidence="3" type="ORF">KS4_12600</name>
</gene>
<dbReference type="RefSeq" id="WP_234698859.1">
    <property type="nucleotide sequence ID" value="NZ_CP036425.1"/>
</dbReference>
<dbReference type="InterPro" id="IPR000983">
    <property type="entry name" value="Bac_GSPG_pilin"/>
</dbReference>
<dbReference type="GO" id="GO:0015627">
    <property type="term" value="C:type II protein secretion system complex"/>
    <property type="evidence" value="ECO:0007669"/>
    <property type="project" value="InterPro"/>
</dbReference>
<dbReference type="PANTHER" id="PTHR30093">
    <property type="entry name" value="GENERAL SECRETION PATHWAY PROTEIN G"/>
    <property type="match status" value="1"/>
</dbReference>
<keyword evidence="1" id="KW-0488">Methylation</keyword>
<reference evidence="3 4" key="1">
    <citation type="submission" date="2019-02" db="EMBL/GenBank/DDBJ databases">
        <title>Deep-cultivation of Planctomycetes and their phenomic and genomic characterization uncovers novel biology.</title>
        <authorList>
            <person name="Wiegand S."/>
            <person name="Jogler M."/>
            <person name="Boedeker C."/>
            <person name="Pinto D."/>
            <person name="Vollmers J."/>
            <person name="Rivas-Marin E."/>
            <person name="Kohn T."/>
            <person name="Peeters S.H."/>
            <person name="Heuer A."/>
            <person name="Rast P."/>
            <person name="Oberbeckmann S."/>
            <person name="Bunk B."/>
            <person name="Jeske O."/>
            <person name="Meyerdierks A."/>
            <person name="Storesund J.E."/>
            <person name="Kallscheuer N."/>
            <person name="Luecker S."/>
            <person name="Lage O.M."/>
            <person name="Pohl T."/>
            <person name="Merkel B.J."/>
            <person name="Hornburger P."/>
            <person name="Mueller R.-W."/>
            <person name="Bruemmer F."/>
            <person name="Labrenz M."/>
            <person name="Spormann A.M."/>
            <person name="Op den Camp H."/>
            <person name="Overmann J."/>
            <person name="Amann R."/>
            <person name="Jetten M.S.M."/>
            <person name="Mascher T."/>
            <person name="Medema M.H."/>
            <person name="Devos D.P."/>
            <person name="Kaster A.-K."/>
            <person name="Ovreas L."/>
            <person name="Rohde M."/>
            <person name="Galperin M.Y."/>
            <person name="Jogler C."/>
        </authorList>
    </citation>
    <scope>NUCLEOTIDE SEQUENCE [LARGE SCALE GENOMIC DNA]</scope>
    <source>
        <strain evidence="3 4">KS4</strain>
    </source>
</reference>
<dbReference type="NCBIfam" id="TIGR04294">
    <property type="entry name" value="pre_pil_HX9DG"/>
    <property type="match status" value="1"/>
</dbReference>
<proteinExistence type="predicted"/>
<dbReference type="InterPro" id="IPR045584">
    <property type="entry name" value="Pilin-like"/>
</dbReference>
<dbReference type="PRINTS" id="PR00813">
    <property type="entry name" value="BCTERIALGSPG"/>
</dbReference>
<dbReference type="SUPFAM" id="SSF54523">
    <property type="entry name" value="Pili subunits"/>
    <property type="match status" value="1"/>
</dbReference>
<sequence>MKTPYICRQGFTLIELLVVISIIALLIGILLPALGAARRTALTISCASNMRQISTVLIMYSTNNKGSFPPNVLDANLPEGGHFWFDHEILGAYLPAGDKNPGSIGGIVMPCPADGDDVGRSYTVNGWTSSNFDEKNTTVTNEDWYDGWGSGLNQSGVRFNDSVRESSKTILLAEAWPQWPVGEFYYTGWYVGSFYNSATLYGKFVKNNYPYMTYTGTAAESAICWTRHVNTDDMYAARGKANFAMVDGHVAMFSDDDVVNHSTKTSTKTLLWSPLDKKMD</sequence>
<dbReference type="KEGG" id="pcor:KS4_12600"/>
<dbReference type="Pfam" id="PF07963">
    <property type="entry name" value="N_methyl"/>
    <property type="match status" value="1"/>
</dbReference>
<keyword evidence="2" id="KW-1133">Transmembrane helix</keyword>
<dbReference type="EMBL" id="CP036425">
    <property type="protein sequence ID" value="QDU33215.1"/>
    <property type="molecule type" value="Genomic_DNA"/>
</dbReference>
<dbReference type="Proteomes" id="UP000317369">
    <property type="component" value="Chromosome"/>
</dbReference>
<dbReference type="GO" id="GO:0015628">
    <property type="term" value="P:protein secretion by the type II secretion system"/>
    <property type="evidence" value="ECO:0007669"/>
    <property type="project" value="InterPro"/>
</dbReference>
<keyword evidence="2" id="KW-0472">Membrane</keyword>
<dbReference type="PANTHER" id="PTHR30093:SF2">
    <property type="entry name" value="TYPE II SECRETION SYSTEM PROTEIN H"/>
    <property type="match status" value="1"/>
</dbReference>
<feature type="transmembrane region" description="Helical" evidence="2">
    <location>
        <begin position="12"/>
        <end position="34"/>
    </location>
</feature>
<evidence type="ECO:0000313" key="4">
    <source>
        <dbReference type="Proteomes" id="UP000317369"/>
    </source>
</evidence>
<keyword evidence="4" id="KW-1185">Reference proteome</keyword>
<evidence type="ECO:0000313" key="3">
    <source>
        <dbReference type="EMBL" id="QDU33215.1"/>
    </source>
</evidence>
<dbReference type="NCBIfam" id="TIGR02532">
    <property type="entry name" value="IV_pilin_GFxxxE"/>
    <property type="match status" value="1"/>
</dbReference>